<gene>
    <name evidence="3" type="ORF">AQUCO_02400096v1</name>
</gene>
<dbReference type="GO" id="GO:0016992">
    <property type="term" value="F:lipoate synthase activity"/>
    <property type="evidence" value="ECO:0007669"/>
    <property type="project" value="InterPro"/>
</dbReference>
<dbReference type="GO" id="GO:0051539">
    <property type="term" value="F:4 iron, 4 sulfur cluster binding"/>
    <property type="evidence" value="ECO:0007669"/>
    <property type="project" value="UniProtKB-KW"/>
</dbReference>
<sequence>MLGCGETPDQVVRTMEKVREAGVDVMTFGQYMRPSKRHMPVSEYVTPEAFEQYRILGMDMGFRYIASGPMVRSSYKAGEFYIKSMIERDRATSSISVS</sequence>
<keyword evidence="2" id="KW-0411">Iron-sulfur</keyword>
<evidence type="ECO:0000313" key="4">
    <source>
        <dbReference type="Proteomes" id="UP000230069"/>
    </source>
</evidence>
<dbReference type="InParanoid" id="A0A2G5DB80"/>
<evidence type="ECO:0000256" key="2">
    <source>
        <dbReference type="ARBA" id="ARBA00022485"/>
    </source>
</evidence>
<proteinExistence type="predicted"/>
<keyword evidence="2" id="KW-0004">4Fe-4S</keyword>
<keyword evidence="2" id="KW-0479">Metal-binding</keyword>
<dbReference type="Proteomes" id="UP000230069">
    <property type="component" value="Unassembled WGS sequence"/>
</dbReference>
<dbReference type="PANTHER" id="PTHR10949">
    <property type="entry name" value="LIPOYL SYNTHASE"/>
    <property type="match status" value="1"/>
</dbReference>
<keyword evidence="2" id="KW-0408">Iron</keyword>
<accession>A0A2G5DB80</accession>
<dbReference type="InterPro" id="IPR058240">
    <property type="entry name" value="rSAM_sf"/>
</dbReference>
<dbReference type="InterPro" id="IPR003698">
    <property type="entry name" value="Lipoyl_synth"/>
</dbReference>
<keyword evidence="4" id="KW-1185">Reference proteome</keyword>
<dbReference type="OrthoDB" id="3231at2759"/>
<dbReference type="STRING" id="218851.A0A2G5DB80"/>
<organism evidence="3 4">
    <name type="scientific">Aquilegia coerulea</name>
    <name type="common">Rocky mountain columbine</name>
    <dbReference type="NCBI Taxonomy" id="218851"/>
    <lineage>
        <taxon>Eukaryota</taxon>
        <taxon>Viridiplantae</taxon>
        <taxon>Streptophyta</taxon>
        <taxon>Embryophyta</taxon>
        <taxon>Tracheophyta</taxon>
        <taxon>Spermatophyta</taxon>
        <taxon>Magnoliopsida</taxon>
        <taxon>Ranunculales</taxon>
        <taxon>Ranunculaceae</taxon>
        <taxon>Thalictroideae</taxon>
        <taxon>Aquilegia</taxon>
    </lineage>
</organism>
<dbReference type="SUPFAM" id="SSF102114">
    <property type="entry name" value="Radical SAM enzymes"/>
    <property type="match status" value="1"/>
</dbReference>
<dbReference type="PANTHER" id="PTHR10949:SF0">
    <property type="entry name" value="LIPOYL SYNTHASE, MITOCHONDRIAL"/>
    <property type="match status" value="1"/>
</dbReference>
<comment type="cofactor">
    <cofactor evidence="1">
        <name>[4Fe-4S] cluster</name>
        <dbReference type="ChEBI" id="CHEBI:49883"/>
    </cofactor>
</comment>
<dbReference type="EMBL" id="KZ305041">
    <property type="protein sequence ID" value="PIA40789.1"/>
    <property type="molecule type" value="Genomic_DNA"/>
</dbReference>
<protein>
    <recommendedName>
        <fullName evidence="5">Radical SAM core domain-containing protein</fullName>
    </recommendedName>
</protein>
<name>A0A2G5DB80_AQUCA</name>
<dbReference type="GO" id="GO:0005739">
    <property type="term" value="C:mitochondrion"/>
    <property type="evidence" value="ECO:0007669"/>
    <property type="project" value="TreeGrafter"/>
</dbReference>
<evidence type="ECO:0000313" key="3">
    <source>
        <dbReference type="EMBL" id="PIA40789.1"/>
    </source>
</evidence>
<evidence type="ECO:0000256" key="1">
    <source>
        <dbReference type="ARBA" id="ARBA00001966"/>
    </source>
</evidence>
<evidence type="ECO:0008006" key="5">
    <source>
        <dbReference type="Google" id="ProtNLM"/>
    </source>
</evidence>
<reference evidence="3 4" key="1">
    <citation type="submission" date="2017-09" db="EMBL/GenBank/DDBJ databases">
        <title>WGS assembly of Aquilegia coerulea Goldsmith.</title>
        <authorList>
            <person name="Hodges S."/>
            <person name="Kramer E."/>
            <person name="Nordborg M."/>
            <person name="Tomkins J."/>
            <person name="Borevitz J."/>
            <person name="Derieg N."/>
            <person name="Yan J."/>
            <person name="Mihaltcheva S."/>
            <person name="Hayes R.D."/>
            <person name="Rokhsar D."/>
        </authorList>
    </citation>
    <scope>NUCLEOTIDE SEQUENCE [LARGE SCALE GENOMIC DNA]</scope>
    <source>
        <strain evidence="4">cv. Goldsmith</strain>
    </source>
</reference>
<dbReference type="AlphaFoldDB" id="A0A2G5DB80"/>